<evidence type="ECO:0000259" key="5">
    <source>
        <dbReference type="PROSITE" id="PS50102"/>
    </source>
</evidence>
<dbReference type="InterPro" id="IPR050441">
    <property type="entry name" value="RBM"/>
</dbReference>
<dbReference type="PANTHER" id="PTHR48034">
    <property type="entry name" value="TRANSFORMER-2 SEX-DETERMINING PROTEIN-RELATED"/>
    <property type="match status" value="1"/>
</dbReference>
<evidence type="ECO:0000313" key="6">
    <source>
        <dbReference type="Proteomes" id="UP001652628"/>
    </source>
</evidence>
<gene>
    <name evidence="7" type="primary">maca</name>
</gene>
<feature type="domain" description="RRM" evidence="5">
    <location>
        <begin position="63"/>
        <end position="140"/>
    </location>
</feature>
<proteinExistence type="predicted"/>
<dbReference type="SMART" id="SM00360">
    <property type="entry name" value="RRM"/>
    <property type="match status" value="2"/>
</dbReference>
<dbReference type="InterPro" id="IPR002343">
    <property type="entry name" value="Hud_Sxl_RNA"/>
</dbReference>
<evidence type="ECO:0000256" key="3">
    <source>
        <dbReference type="PROSITE-ProRule" id="PRU00176"/>
    </source>
</evidence>
<keyword evidence="1" id="KW-0677">Repeat</keyword>
<dbReference type="Pfam" id="PF00076">
    <property type="entry name" value="RRM_1"/>
    <property type="match status" value="2"/>
</dbReference>
<dbReference type="InterPro" id="IPR012677">
    <property type="entry name" value="Nucleotide-bd_a/b_plait_sf"/>
</dbReference>
<dbReference type="GO" id="GO:0003729">
    <property type="term" value="F:mRNA binding"/>
    <property type="evidence" value="ECO:0007669"/>
    <property type="project" value="UniProtKB-ARBA"/>
</dbReference>
<name>A0AB39ZRN5_DROSZ</name>
<dbReference type="PRINTS" id="PR00961">
    <property type="entry name" value="HUDSXLRNA"/>
</dbReference>
<keyword evidence="6" id="KW-1185">Reference proteome</keyword>
<keyword evidence="2 3" id="KW-0694">RNA-binding</keyword>
<dbReference type="RefSeq" id="XP_016941786.4">
    <property type="nucleotide sequence ID" value="XM_017086297.4"/>
</dbReference>
<reference evidence="7" key="1">
    <citation type="submission" date="2025-08" db="UniProtKB">
        <authorList>
            <consortium name="RefSeq"/>
        </authorList>
    </citation>
    <scope>IDENTIFICATION</scope>
</reference>
<accession>A0AB39ZRN5</accession>
<evidence type="ECO:0000256" key="2">
    <source>
        <dbReference type="ARBA" id="ARBA00022884"/>
    </source>
</evidence>
<feature type="compositionally biased region" description="Polar residues" evidence="4">
    <location>
        <begin position="234"/>
        <end position="248"/>
    </location>
</feature>
<evidence type="ECO:0000313" key="7">
    <source>
        <dbReference type="RefSeq" id="XP_016941786.4"/>
    </source>
</evidence>
<dbReference type="GO" id="GO:0005737">
    <property type="term" value="C:cytoplasm"/>
    <property type="evidence" value="ECO:0007669"/>
    <property type="project" value="UniProtKB-ARBA"/>
</dbReference>
<dbReference type="SUPFAM" id="SSF54928">
    <property type="entry name" value="RNA-binding domain, RBD"/>
    <property type="match status" value="2"/>
</dbReference>
<evidence type="ECO:0000256" key="4">
    <source>
        <dbReference type="SAM" id="MobiDB-lite"/>
    </source>
</evidence>
<dbReference type="PROSITE" id="PS50102">
    <property type="entry name" value="RRM"/>
    <property type="match status" value="2"/>
</dbReference>
<organism evidence="6 7">
    <name type="scientific">Drosophila suzukii</name>
    <name type="common">Spotted-wing drosophila fruit fly</name>
    <dbReference type="NCBI Taxonomy" id="28584"/>
    <lineage>
        <taxon>Eukaryota</taxon>
        <taxon>Metazoa</taxon>
        <taxon>Ecdysozoa</taxon>
        <taxon>Arthropoda</taxon>
        <taxon>Hexapoda</taxon>
        <taxon>Insecta</taxon>
        <taxon>Pterygota</taxon>
        <taxon>Neoptera</taxon>
        <taxon>Endopterygota</taxon>
        <taxon>Diptera</taxon>
        <taxon>Brachycera</taxon>
        <taxon>Muscomorpha</taxon>
        <taxon>Ephydroidea</taxon>
        <taxon>Drosophilidae</taxon>
        <taxon>Drosophila</taxon>
        <taxon>Sophophora</taxon>
    </lineage>
</organism>
<dbReference type="Gene3D" id="3.30.70.330">
    <property type="match status" value="2"/>
</dbReference>
<feature type="region of interest" description="Disordered" evidence="4">
    <location>
        <begin position="229"/>
        <end position="275"/>
    </location>
</feature>
<dbReference type="InterPro" id="IPR000504">
    <property type="entry name" value="RRM_dom"/>
</dbReference>
<feature type="domain" description="RRM" evidence="5">
    <location>
        <begin position="148"/>
        <end position="228"/>
    </location>
</feature>
<dbReference type="InterPro" id="IPR035979">
    <property type="entry name" value="RBD_domain_sf"/>
</dbReference>
<dbReference type="GeneID" id="108018725"/>
<dbReference type="GO" id="GO:0009967">
    <property type="term" value="P:positive regulation of signal transduction"/>
    <property type="evidence" value="ECO:0007669"/>
    <property type="project" value="UniProtKB-ARBA"/>
</dbReference>
<evidence type="ECO:0000256" key="1">
    <source>
        <dbReference type="ARBA" id="ARBA00022737"/>
    </source>
</evidence>
<sequence>MNGTRIKSEVKTFASHDESHGVTGSSNQTLTWSYANCGTFQTGSQVQPPVDQFAGRGGGGGLTNLIVNYLPGDLMETELRQMFSKYGEIRKHKVIRDPRTGRSCYGFVEFVSARQAAAAQICLDGHEVRGRRLKVSYARSTDDQVRISNLYVSHLPSHMDEQKVRELFSRYGPILDVNVLRYKFTRKPRGVAFVRYESHRDAETAKYSMDGYLFKDAVRPITVRFVDRPKKKQNQSQFHKQGNSQQPNFKRRQEMENQQNAKRSRGYGSFRSDLT</sequence>
<protein>
    <submittedName>
        <fullName evidence="7">ELAV-like protein 1</fullName>
    </submittedName>
</protein>
<dbReference type="CDD" id="cd00590">
    <property type="entry name" value="RRM_SF"/>
    <property type="match status" value="1"/>
</dbReference>
<dbReference type="GO" id="GO:1990904">
    <property type="term" value="C:ribonucleoprotein complex"/>
    <property type="evidence" value="ECO:0007669"/>
    <property type="project" value="InterPro"/>
</dbReference>
<dbReference type="Proteomes" id="UP001652628">
    <property type="component" value="Chromosome 3"/>
</dbReference>
<dbReference type="GO" id="GO:0010629">
    <property type="term" value="P:negative regulation of gene expression"/>
    <property type="evidence" value="ECO:0007669"/>
    <property type="project" value="UniProtKB-ARBA"/>
</dbReference>
<dbReference type="AlphaFoldDB" id="A0AB39ZRN5"/>